<dbReference type="Pfam" id="PF03466">
    <property type="entry name" value="LysR_substrate"/>
    <property type="match status" value="1"/>
</dbReference>
<evidence type="ECO:0000256" key="3">
    <source>
        <dbReference type="ARBA" id="ARBA00023125"/>
    </source>
</evidence>
<evidence type="ECO:0000256" key="4">
    <source>
        <dbReference type="ARBA" id="ARBA00023163"/>
    </source>
</evidence>
<proteinExistence type="inferred from homology"/>
<keyword evidence="3" id="KW-0238">DNA-binding</keyword>
<dbReference type="PANTHER" id="PTHR30126">
    <property type="entry name" value="HTH-TYPE TRANSCRIPTIONAL REGULATOR"/>
    <property type="match status" value="1"/>
</dbReference>
<dbReference type="Pfam" id="PF00126">
    <property type="entry name" value="HTH_1"/>
    <property type="match status" value="1"/>
</dbReference>
<dbReference type="RefSeq" id="WP_169564193.1">
    <property type="nucleotide sequence ID" value="NZ_JAAXYH010000006.1"/>
</dbReference>
<sequence length="298" mass="32710">MYSALNLDALRVLDAIDKKGSFSAAADALYKVPSALTYTVQKLESELGAKLFDRSGQRAVLTQVGRLVLTQGREILAATTRLEEAVRQLETGWERRLILAKDTVVPDAPLFGLVREFCELGKQIELELTEESLGGSWDALYSGRVDIAIGVGEDRPKGQYQVHKMAELNFVFAISPSHPLAQSDAVISSEALLQFPSVVVADSSRSLPQRSSGLFESRQVIRVPNMRSKIEAQQAGAGVGFIPRHLIAQELAQGSLLAREVALPRAPQALYVAWRKDNDARALNWFASRLPTLDWGID</sequence>
<evidence type="ECO:0000313" key="6">
    <source>
        <dbReference type="EMBL" id="NMH65490.1"/>
    </source>
</evidence>
<organism evidence="6 7">
    <name type="scientific">Shewanella salipaludis</name>
    <dbReference type="NCBI Taxonomy" id="2723052"/>
    <lineage>
        <taxon>Bacteria</taxon>
        <taxon>Pseudomonadati</taxon>
        <taxon>Pseudomonadota</taxon>
        <taxon>Gammaproteobacteria</taxon>
        <taxon>Alteromonadales</taxon>
        <taxon>Shewanellaceae</taxon>
        <taxon>Shewanella</taxon>
    </lineage>
</organism>
<name>A0A972G6N8_9GAMM</name>
<comment type="caution">
    <text evidence="6">The sequence shown here is derived from an EMBL/GenBank/DDBJ whole genome shotgun (WGS) entry which is preliminary data.</text>
</comment>
<dbReference type="InterPro" id="IPR036390">
    <property type="entry name" value="WH_DNA-bd_sf"/>
</dbReference>
<dbReference type="PROSITE" id="PS50931">
    <property type="entry name" value="HTH_LYSR"/>
    <property type="match status" value="1"/>
</dbReference>
<keyword evidence="7" id="KW-1185">Reference proteome</keyword>
<dbReference type="InterPro" id="IPR000847">
    <property type="entry name" value="LysR_HTH_N"/>
</dbReference>
<dbReference type="InterPro" id="IPR005119">
    <property type="entry name" value="LysR_subst-bd"/>
</dbReference>
<dbReference type="SUPFAM" id="SSF53850">
    <property type="entry name" value="Periplasmic binding protein-like II"/>
    <property type="match status" value="1"/>
</dbReference>
<comment type="similarity">
    <text evidence="1">Belongs to the LysR transcriptional regulatory family.</text>
</comment>
<evidence type="ECO:0000256" key="1">
    <source>
        <dbReference type="ARBA" id="ARBA00009437"/>
    </source>
</evidence>
<feature type="domain" description="HTH lysR-type" evidence="5">
    <location>
        <begin position="5"/>
        <end position="62"/>
    </location>
</feature>
<protein>
    <submittedName>
        <fullName evidence="6">LysR family transcriptional regulator</fullName>
    </submittedName>
</protein>
<dbReference type="InterPro" id="IPR036388">
    <property type="entry name" value="WH-like_DNA-bd_sf"/>
</dbReference>
<dbReference type="GO" id="GO:0003700">
    <property type="term" value="F:DNA-binding transcription factor activity"/>
    <property type="evidence" value="ECO:0007669"/>
    <property type="project" value="InterPro"/>
</dbReference>
<dbReference type="SUPFAM" id="SSF46785">
    <property type="entry name" value="Winged helix' DNA-binding domain"/>
    <property type="match status" value="1"/>
</dbReference>
<reference evidence="6" key="1">
    <citation type="submission" date="2020-04" db="EMBL/GenBank/DDBJ databases">
        <title>Description of Shewanella salipaludis sp. nov., isolated from a salt marsh.</title>
        <authorList>
            <person name="Park S."/>
            <person name="Yoon J.-H."/>
        </authorList>
    </citation>
    <scope>NUCLEOTIDE SEQUENCE</scope>
    <source>
        <strain evidence="6">SHSM-M6</strain>
    </source>
</reference>
<keyword evidence="2" id="KW-0805">Transcription regulation</keyword>
<keyword evidence="4" id="KW-0804">Transcription</keyword>
<evidence type="ECO:0000313" key="7">
    <source>
        <dbReference type="Proteomes" id="UP000737113"/>
    </source>
</evidence>
<evidence type="ECO:0000256" key="2">
    <source>
        <dbReference type="ARBA" id="ARBA00023015"/>
    </source>
</evidence>
<dbReference type="Proteomes" id="UP000737113">
    <property type="component" value="Unassembled WGS sequence"/>
</dbReference>
<dbReference type="Gene3D" id="1.10.10.10">
    <property type="entry name" value="Winged helix-like DNA-binding domain superfamily/Winged helix DNA-binding domain"/>
    <property type="match status" value="1"/>
</dbReference>
<dbReference type="GO" id="GO:0000976">
    <property type="term" value="F:transcription cis-regulatory region binding"/>
    <property type="evidence" value="ECO:0007669"/>
    <property type="project" value="TreeGrafter"/>
</dbReference>
<dbReference type="Gene3D" id="3.40.190.10">
    <property type="entry name" value="Periplasmic binding protein-like II"/>
    <property type="match status" value="2"/>
</dbReference>
<accession>A0A972G6N8</accession>
<gene>
    <name evidence="6" type="ORF">HC757_09935</name>
</gene>
<evidence type="ECO:0000259" key="5">
    <source>
        <dbReference type="PROSITE" id="PS50931"/>
    </source>
</evidence>
<dbReference type="AlphaFoldDB" id="A0A972G6N8"/>
<dbReference type="EMBL" id="JAAXYH010000006">
    <property type="protein sequence ID" value="NMH65490.1"/>
    <property type="molecule type" value="Genomic_DNA"/>
</dbReference>
<dbReference type="PANTHER" id="PTHR30126:SF4">
    <property type="entry name" value="LYSR FAMILY TRANSCRIPTIONAL REGULATOR"/>
    <property type="match status" value="1"/>
</dbReference>